<accession>A0A284QNT0</accession>
<protein>
    <recommendedName>
        <fullName evidence="3">Protein kinase domain-containing protein</fullName>
    </recommendedName>
</protein>
<evidence type="ECO:0008006" key="3">
    <source>
        <dbReference type="Google" id="ProtNLM"/>
    </source>
</evidence>
<dbReference type="AlphaFoldDB" id="A0A284QNT0"/>
<dbReference type="EMBL" id="FUEG01000001">
    <property type="protein sequence ID" value="SJK98117.1"/>
    <property type="molecule type" value="Genomic_DNA"/>
</dbReference>
<reference evidence="2" key="1">
    <citation type="journal article" date="2017" name="Nat. Ecol. Evol.">
        <title>Genome expansion and lineage-specific genetic innovations in the forest pathogenic fungi Armillaria.</title>
        <authorList>
            <person name="Sipos G."/>
            <person name="Prasanna A.N."/>
            <person name="Walter M.C."/>
            <person name="O'Connor E."/>
            <person name="Balint B."/>
            <person name="Krizsan K."/>
            <person name="Kiss B."/>
            <person name="Hess J."/>
            <person name="Varga T."/>
            <person name="Slot J."/>
            <person name="Riley R."/>
            <person name="Boka B."/>
            <person name="Rigling D."/>
            <person name="Barry K."/>
            <person name="Lee J."/>
            <person name="Mihaltcheva S."/>
            <person name="LaButti K."/>
            <person name="Lipzen A."/>
            <person name="Waldron R."/>
            <person name="Moloney N.M."/>
            <person name="Sperisen C."/>
            <person name="Kredics L."/>
            <person name="Vagvoelgyi C."/>
            <person name="Patrignani A."/>
            <person name="Fitzpatrick D."/>
            <person name="Nagy I."/>
            <person name="Doyle S."/>
            <person name="Anderson J.B."/>
            <person name="Grigoriev I.V."/>
            <person name="Gueldener U."/>
            <person name="Muensterkoetter M."/>
            <person name="Nagy L.G."/>
        </authorList>
    </citation>
    <scope>NUCLEOTIDE SEQUENCE [LARGE SCALE GENOMIC DNA]</scope>
    <source>
        <strain evidence="2">C18/9</strain>
    </source>
</reference>
<gene>
    <name evidence="1" type="ORF">ARMOST_01375</name>
</gene>
<sequence length="234" mass="25982">MAYKNDEVFLPGNRFAPNFKVASANVDCWEWENQQRAWDTSGVVLEERERLLHQIVMEQSIRSLGSLLRKSQGGLPGHLKTRFCLDVAAGLKDLRLIEVDAPMSSQTTSSSSIRQQIGLKTAPHVDRASLMSDFASPIRLHGILPLVQEELCKTPETLYEAPPSFCHNLPQRDLYSYGVMIWEVVDGGRLPFLTVSDANVPSLQLSAEDGASDSFIKSGVGYCPQESQYQNVIA</sequence>
<dbReference type="InterPro" id="IPR011009">
    <property type="entry name" value="Kinase-like_dom_sf"/>
</dbReference>
<proteinExistence type="predicted"/>
<evidence type="ECO:0000313" key="1">
    <source>
        <dbReference type="EMBL" id="SJK98117.1"/>
    </source>
</evidence>
<name>A0A284QNT0_ARMOS</name>
<dbReference type="Proteomes" id="UP000219338">
    <property type="component" value="Unassembled WGS sequence"/>
</dbReference>
<organism evidence="1 2">
    <name type="scientific">Armillaria ostoyae</name>
    <name type="common">Armillaria root rot fungus</name>
    <dbReference type="NCBI Taxonomy" id="47428"/>
    <lineage>
        <taxon>Eukaryota</taxon>
        <taxon>Fungi</taxon>
        <taxon>Dikarya</taxon>
        <taxon>Basidiomycota</taxon>
        <taxon>Agaricomycotina</taxon>
        <taxon>Agaricomycetes</taxon>
        <taxon>Agaricomycetidae</taxon>
        <taxon>Agaricales</taxon>
        <taxon>Marasmiineae</taxon>
        <taxon>Physalacriaceae</taxon>
        <taxon>Armillaria</taxon>
    </lineage>
</organism>
<keyword evidence="2" id="KW-1185">Reference proteome</keyword>
<dbReference type="OrthoDB" id="6718656at2759"/>
<dbReference type="SUPFAM" id="SSF56112">
    <property type="entry name" value="Protein kinase-like (PK-like)"/>
    <property type="match status" value="1"/>
</dbReference>
<evidence type="ECO:0000313" key="2">
    <source>
        <dbReference type="Proteomes" id="UP000219338"/>
    </source>
</evidence>